<dbReference type="EMBL" id="BARS01019314">
    <property type="protein sequence ID" value="GAF89512.1"/>
    <property type="molecule type" value="Genomic_DNA"/>
</dbReference>
<comment type="caution">
    <text evidence="1">The sequence shown here is derived from an EMBL/GenBank/DDBJ whole genome shotgun (WGS) entry which is preliminary data.</text>
</comment>
<gene>
    <name evidence="1" type="ORF">S01H1_31319</name>
</gene>
<accession>X0TN14</accession>
<dbReference type="AlphaFoldDB" id="X0TN14"/>
<reference evidence="1" key="1">
    <citation type="journal article" date="2014" name="Front. Microbiol.">
        <title>High frequency of phylogenetically diverse reductive dehalogenase-homologous genes in deep subseafloor sedimentary metagenomes.</title>
        <authorList>
            <person name="Kawai M."/>
            <person name="Futagami T."/>
            <person name="Toyoda A."/>
            <person name="Takaki Y."/>
            <person name="Nishi S."/>
            <person name="Hori S."/>
            <person name="Arai W."/>
            <person name="Tsubouchi T."/>
            <person name="Morono Y."/>
            <person name="Uchiyama I."/>
            <person name="Ito T."/>
            <person name="Fujiyama A."/>
            <person name="Inagaki F."/>
            <person name="Takami H."/>
        </authorList>
    </citation>
    <scope>NUCLEOTIDE SEQUENCE</scope>
    <source>
        <strain evidence="1">Expedition CK06-06</strain>
    </source>
</reference>
<name>X0TN14_9ZZZZ</name>
<organism evidence="1">
    <name type="scientific">marine sediment metagenome</name>
    <dbReference type="NCBI Taxonomy" id="412755"/>
    <lineage>
        <taxon>unclassified sequences</taxon>
        <taxon>metagenomes</taxon>
        <taxon>ecological metagenomes</taxon>
    </lineage>
</organism>
<evidence type="ECO:0000313" key="1">
    <source>
        <dbReference type="EMBL" id="GAF89512.1"/>
    </source>
</evidence>
<protein>
    <submittedName>
        <fullName evidence="1">Uncharacterized protein</fullName>
    </submittedName>
</protein>
<sequence length="77" mass="9069">MSITRMIQIDDIKPVELARYFSKQDGLYQAGFFNAVAEEFKSWSKNGCRLQMFGIRMFLNKKGKDFIQELYKYIVGD</sequence>
<proteinExistence type="predicted"/>